<protein>
    <recommendedName>
        <fullName evidence="4">O-antigen polysaccharide polymerase Wzy-like protein</fullName>
    </recommendedName>
</protein>
<proteinExistence type="predicted"/>
<dbReference type="EMBL" id="SMGK01000001">
    <property type="protein sequence ID" value="TCK75517.1"/>
    <property type="molecule type" value="Genomic_DNA"/>
</dbReference>
<keyword evidence="3" id="KW-1185">Reference proteome</keyword>
<gene>
    <name evidence="2" type="ORF">C7378_0501</name>
</gene>
<feature type="transmembrane region" description="Helical" evidence="1">
    <location>
        <begin position="414"/>
        <end position="432"/>
    </location>
</feature>
<evidence type="ECO:0000256" key="1">
    <source>
        <dbReference type="SAM" id="Phobius"/>
    </source>
</evidence>
<feature type="transmembrane region" description="Helical" evidence="1">
    <location>
        <begin position="138"/>
        <end position="154"/>
    </location>
</feature>
<sequence>MPAPRALYFIYFPLLLLYTALAAWVLPTDRMLIIASLTGGLIGAYTLWDLLVNTAPFRVTNFLGMMLLVGYGLGAVNSWFTIDRAGITLGEFFNRDPAALTRAMAVILTSSAVLYCVGEVFEKPVLGEDFRIVIDGRSYFLIVAGTAWIILAYITGRLTFGGVASDVSQRYDPISALLFWIITPLFAYTMCVAFNSGSRIQKVVTLVCMLIQFAALIPLGRRFLTFSVLTGIFALRMGRRKVRLNFAGKVIVVAIFIGIFSFTSILFYYLRSVNGSNAQVSFVERVQLAMELKESRNSSEVLSVLQYNVERRTFILGYLSDLLDATGKQHPAMGHDFMLQIKRVIPSTIWSGKDEVIGVLEESLANYYLGFSYIDEANSILTAGALDFGVIGALLYPLLLCLVLRSYLEIVGNAVPRLVAPILVLAIVGLLFEVENELSIYFLNMRDGLAFAVLLSVYASIPRFRVRRA</sequence>
<feature type="transmembrane region" description="Helical" evidence="1">
    <location>
        <begin position="250"/>
        <end position="270"/>
    </location>
</feature>
<keyword evidence="1" id="KW-0472">Membrane</keyword>
<feature type="transmembrane region" description="Helical" evidence="1">
    <location>
        <begin position="59"/>
        <end position="80"/>
    </location>
</feature>
<keyword evidence="1" id="KW-0812">Transmembrane</keyword>
<accession>A0A4R1LCY4</accession>
<organism evidence="2 3">
    <name type="scientific">Acidipila rosea</name>
    <dbReference type="NCBI Taxonomy" id="768535"/>
    <lineage>
        <taxon>Bacteria</taxon>
        <taxon>Pseudomonadati</taxon>
        <taxon>Acidobacteriota</taxon>
        <taxon>Terriglobia</taxon>
        <taxon>Terriglobales</taxon>
        <taxon>Acidobacteriaceae</taxon>
        <taxon>Acidipila</taxon>
    </lineage>
</organism>
<feature type="transmembrane region" description="Helical" evidence="1">
    <location>
        <begin position="438"/>
        <end position="461"/>
    </location>
</feature>
<feature type="transmembrane region" description="Helical" evidence="1">
    <location>
        <begin position="100"/>
        <end position="117"/>
    </location>
</feature>
<keyword evidence="1" id="KW-1133">Transmembrane helix</keyword>
<evidence type="ECO:0000313" key="2">
    <source>
        <dbReference type="EMBL" id="TCK75517.1"/>
    </source>
</evidence>
<feature type="transmembrane region" description="Helical" evidence="1">
    <location>
        <begin position="32"/>
        <end position="52"/>
    </location>
</feature>
<reference evidence="2 3" key="1">
    <citation type="submission" date="2019-03" db="EMBL/GenBank/DDBJ databases">
        <title>Genomic Encyclopedia of Type Strains, Phase IV (KMG-IV): sequencing the most valuable type-strain genomes for metagenomic binning, comparative biology and taxonomic classification.</title>
        <authorList>
            <person name="Goeker M."/>
        </authorList>
    </citation>
    <scope>NUCLEOTIDE SEQUENCE [LARGE SCALE GENOMIC DNA]</scope>
    <source>
        <strain evidence="2 3">DSM 103428</strain>
    </source>
</reference>
<feature type="transmembrane region" description="Helical" evidence="1">
    <location>
        <begin position="174"/>
        <end position="193"/>
    </location>
</feature>
<feature type="transmembrane region" description="Helical" evidence="1">
    <location>
        <begin position="380"/>
        <end position="402"/>
    </location>
</feature>
<evidence type="ECO:0008006" key="4">
    <source>
        <dbReference type="Google" id="ProtNLM"/>
    </source>
</evidence>
<dbReference type="Proteomes" id="UP000295210">
    <property type="component" value="Unassembled WGS sequence"/>
</dbReference>
<comment type="caution">
    <text evidence="2">The sequence shown here is derived from an EMBL/GenBank/DDBJ whole genome shotgun (WGS) entry which is preliminary data.</text>
</comment>
<name>A0A4R1LCY4_9BACT</name>
<dbReference type="AlphaFoldDB" id="A0A4R1LCY4"/>
<evidence type="ECO:0000313" key="3">
    <source>
        <dbReference type="Proteomes" id="UP000295210"/>
    </source>
</evidence>